<dbReference type="GO" id="GO:0006355">
    <property type="term" value="P:regulation of DNA-templated transcription"/>
    <property type="evidence" value="ECO:0007669"/>
    <property type="project" value="InterPro"/>
</dbReference>
<dbReference type="EMBL" id="CP043538">
    <property type="protein sequence ID" value="QGY00761.1"/>
    <property type="molecule type" value="Genomic_DNA"/>
</dbReference>
<evidence type="ECO:0000256" key="2">
    <source>
        <dbReference type="SAM" id="MobiDB-lite"/>
    </source>
</evidence>
<dbReference type="KEGG" id="mmes:MMSR116_01695"/>
<evidence type="ECO:0000313" key="4">
    <source>
        <dbReference type="EMBL" id="QGY00761.1"/>
    </source>
</evidence>
<evidence type="ECO:0000256" key="1">
    <source>
        <dbReference type="ARBA" id="ARBA00023163"/>
    </source>
</evidence>
<feature type="domain" description="HTH HARE-type" evidence="3">
    <location>
        <begin position="171"/>
        <end position="240"/>
    </location>
</feature>
<organism evidence="4 5">
    <name type="scientific">Methylobacterium mesophilicum SR1.6/6</name>
    <dbReference type="NCBI Taxonomy" id="908290"/>
    <lineage>
        <taxon>Bacteria</taxon>
        <taxon>Pseudomonadati</taxon>
        <taxon>Pseudomonadota</taxon>
        <taxon>Alphaproteobacteria</taxon>
        <taxon>Hyphomicrobiales</taxon>
        <taxon>Methylobacteriaceae</taxon>
        <taxon>Methylobacterium</taxon>
    </lineage>
</organism>
<dbReference type="Proteomes" id="UP000012488">
    <property type="component" value="Chromosome"/>
</dbReference>
<evidence type="ECO:0000313" key="5">
    <source>
        <dbReference type="Proteomes" id="UP000012488"/>
    </source>
</evidence>
<dbReference type="InterPro" id="IPR007759">
    <property type="entry name" value="Asxl_HARE-HTH"/>
</dbReference>
<feature type="region of interest" description="Disordered" evidence="2">
    <location>
        <begin position="37"/>
        <end position="155"/>
    </location>
</feature>
<evidence type="ECO:0000259" key="3">
    <source>
        <dbReference type="PROSITE" id="PS51913"/>
    </source>
</evidence>
<dbReference type="AlphaFoldDB" id="A0A6B9FA51"/>
<feature type="compositionally biased region" description="Acidic residues" evidence="2">
    <location>
        <begin position="116"/>
        <end position="126"/>
    </location>
</feature>
<dbReference type="OrthoDB" id="32898at2"/>
<protein>
    <recommendedName>
        <fullName evidence="3">HTH HARE-type domain-containing protein</fullName>
    </recommendedName>
</protein>
<reference evidence="4 5" key="1">
    <citation type="journal article" date="2012" name="Genet. Mol. Biol.">
        <title>Analysis of 16S rRNA and mxaF genes revealing insights into Methylobacterium niche-specific plant association.</title>
        <authorList>
            <person name="Dourado M.N."/>
            <person name="Andreote F.D."/>
            <person name="Dini-Andreote F."/>
            <person name="Conti R."/>
            <person name="Araujo J.M."/>
            <person name="Araujo W.L."/>
        </authorList>
    </citation>
    <scope>NUCLEOTIDE SEQUENCE [LARGE SCALE GENOMIC DNA]</scope>
    <source>
        <strain evidence="4 5">SR1.6/6</strain>
    </source>
</reference>
<gene>
    <name evidence="4" type="ORF">MMSR116_01695</name>
</gene>
<feature type="compositionally biased region" description="Low complexity" evidence="2">
    <location>
        <begin position="80"/>
        <end position="115"/>
    </location>
</feature>
<accession>A0A6B9FA51</accession>
<dbReference type="PROSITE" id="PS51913">
    <property type="entry name" value="HTH_HARE"/>
    <property type="match status" value="1"/>
</dbReference>
<proteinExistence type="predicted"/>
<name>A0A6B9FA51_9HYPH</name>
<reference evidence="4 5" key="2">
    <citation type="journal article" date="2013" name="Genome Announc.">
        <title>Draft Genome Sequence of Methylobacterium mesophilicum Strain SR1.6/6, Isolated from Citrus sinensis.</title>
        <authorList>
            <person name="Marinho Almeida D."/>
            <person name="Dini-Andreote F."/>
            <person name="Camargo Neves A.A."/>
            <person name="Juca Ramos R.T."/>
            <person name="Andreote F.D."/>
            <person name="Carneiro A.R."/>
            <person name="Oliveira de Souza Lima A."/>
            <person name="Caracciolo Gomes de Sa P.H."/>
            <person name="Ribeiro Barbosa M.S."/>
            <person name="Araujo W.L."/>
            <person name="Silva A."/>
        </authorList>
    </citation>
    <scope>NUCLEOTIDE SEQUENCE [LARGE SCALE GENOMIC DNA]</scope>
    <source>
        <strain evidence="4 5">SR1.6/6</strain>
    </source>
</reference>
<keyword evidence="1" id="KW-0804">Transcription</keyword>
<feature type="compositionally biased region" description="Basic and acidic residues" evidence="2">
    <location>
        <begin position="49"/>
        <end position="61"/>
    </location>
</feature>
<dbReference type="RefSeq" id="WP_010687368.1">
    <property type="nucleotide sequence ID" value="NZ_CP043538.1"/>
</dbReference>
<sequence length="241" mass="24964">MGLSEAEIEARLALLRGRREALDREIADLVLYLELGRRLAGTGTDAGETETRPETRPETRLKIAPGASRDPRPRGPDGPPAGWGDPPPDVVSSPRRVPAAPARPRAELRSAPQVEDAAEDAAEDTAEVAAERPRDGSAEGTGRAEGSGALGAIPPAIPFAEDAAGARRYGRALVGAACAALAEAGRPLHAAEILAVLAGRGFTVPGRDPVAALNTRLWKRAGPDGPLRRVGEATYALAPPA</sequence>